<accession>A0ABW2T5J0</accession>
<reference evidence="3" key="1">
    <citation type="journal article" date="2019" name="Int. J. Syst. Evol. Microbiol.">
        <title>The Global Catalogue of Microorganisms (GCM) 10K type strain sequencing project: providing services to taxonomists for standard genome sequencing and annotation.</title>
        <authorList>
            <consortium name="The Broad Institute Genomics Platform"/>
            <consortium name="The Broad Institute Genome Sequencing Center for Infectious Disease"/>
            <person name="Wu L."/>
            <person name="Ma J."/>
        </authorList>
    </citation>
    <scope>NUCLEOTIDE SEQUENCE [LARGE SCALE GENOMIC DNA]</scope>
    <source>
        <strain evidence="3">JCM 10083</strain>
    </source>
</reference>
<dbReference type="Proteomes" id="UP001596514">
    <property type="component" value="Unassembled WGS sequence"/>
</dbReference>
<evidence type="ECO:0000256" key="1">
    <source>
        <dbReference type="SAM" id="MobiDB-lite"/>
    </source>
</evidence>
<evidence type="ECO:0000313" key="2">
    <source>
        <dbReference type="EMBL" id="MFC7603076.1"/>
    </source>
</evidence>
<gene>
    <name evidence="2" type="ORF">ACFQVD_23500</name>
</gene>
<comment type="caution">
    <text evidence="2">The sequence shown here is derived from an EMBL/GenBank/DDBJ whole genome shotgun (WGS) entry which is preliminary data.</text>
</comment>
<feature type="compositionally biased region" description="Polar residues" evidence="1">
    <location>
        <begin position="282"/>
        <end position="291"/>
    </location>
</feature>
<evidence type="ECO:0000313" key="3">
    <source>
        <dbReference type="Proteomes" id="UP001596514"/>
    </source>
</evidence>
<protein>
    <submittedName>
        <fullName evidence="2">LVIVD repeat-containing protein</fullName>
    </submittedName>
</protein>
<keyword evidence="3" id="KW-1185">Reference proteome</keyword>
<dbReference type="EMBL" id="JBHTEE010000001">
    <property type="protein sequence ID" value="MFC7603076.1"/>
    <property type="molecule type" value="Genomic_DNA"/>
</dbReference>
<organism evidence="2 3">
    <name type="scientific">Streptosporangium amethystogenes subsp. fukuiense</name>
    <dbReference type="NCBI Taxonomy" id="698418"/>
    <lineage>
        <taxon>Bacteria</taxon>
        <taxon>Bacillati</taxon>
        <taxon>Actinomycetota</taxon>
        <taxon>Actinomycetes</taxon>
        <taxon>Streptosporangiales</taxon>
        <taxon>Streptosporangiaceae</taxon>
        <taxon>Streptosporangium</taxon>
    </lineage>
</organism>
<dbReference type="InterPro" id="IPR013211">
    <property type="entry name" value="LVIVD"/>
</dbReference>
<feature type="region of interest" description="Disordered" evidence="1">
    <location>
        <begin position="268"/>
        <end position="291"/>
    </location>
</feature>
<dbReference type="Pfam" id="PF08309">
    <property type="entry name" value="LVIVD"/>
    <property type="match status" value="1"/>
</dbReference>
<name>A0ABW2T5J0_9ACTN</name>
<proteinExistence type="predicted"/>
<sequence length="598" mass="63665">MSEGRAARWGRAKLSKLGVVIATGAVVVGMLPAMAVAADVDPRIGLGAGWLDAQEASAGLQLQAHRDKPEGFFQPTNVGSLSYANSDMAFSGDHAFVGNFHGFNIYDISTPANPTLTTSVVCPGGQGDVSVHGNLLFMAVEETRGRLDCGTQGASGTVNPDRFRGVRVFDVSDVRNPVQVAAVQTCRGSHTLSLVTGKNDPDNLYVYVSGTSSIRSGSELAGCVNGAATDPNTAQWRIDVIKVPLAAPQNAAIVSQPRLFADRETGAINGLQNTPPAPRHPSGSTWSPQPVTTHCHDITAYPAIGLAAAACAGNGLLLDISDPANPVRLDEVTDPNFAYWHSATLNNDGTKIVFTDEWGGGTGARCRTTDDPSWGANAIFDIVDGKMQFRSYYKLPVPQVNQENCVAHNGSLVPVPGRDIMVQAWYQGGISAFDFTDSANPKEIAFFDRGPVSATSLLTGGFWSAYYYNGHVYGSEMSRGFDTFALTPSEHLDKAEVDAAALVRFDGFNAQTQPKVTWAPSFEVVRAYYAQALRTGTMQQDTADNVRKFVDRAEKFKDGPQKNAAVAQLRAVSNQLDAADSAQAALIKALRDLADALS</sequence>
<dbReference type="RefSeq" id="WP_343973619.1">
    <property type="nucleotide sequence ID" value="NZ_BAAAGK010000107.1"/>
</dbReference>